<accession>A0A2K9NPW3</accession>
<organism evidence="1 2">
    <name type="scientific">Bacteriovorax stolpii</name>
    <name type="common">Bdellovibrio stolpii</name>
    <dbReference type="NCBI Taxonomy" id="960"/>
    <lineage>
        <taxon>Bacteria</taxon>
        <taxon>Pseudomonadati</taxon>
        <taxon>Bdellovibrionota</taxon>
        <taxon>Bacteriovoracia</taxon>
        <taxon>Bacteriovoracales</taxon>
        <taxon>Bacteriovoracaceae</taxon>
        <taxon>Bacteriovorax</taxon>
    </lineage>
</organism>
<evidence type="ECO:0000313" key="1">
    <source>
        <dbReference type="EMBL" id="AUN97560.1"/>
    </source>
</evidence>
<protein>
    <submittedName>
        <fullName evidence="1">Uncharacterized protein</fullName>
    </submittedName>
</protein>
<name>A0A2K9NPW3_BACTC</name>
<sequence>MDKNQEIEDLILSTLSFYEPMSFSKIVFDMDTELLKKFADFDKDQMLLVLKSLEKRGLVKKTGDGSEAQWQRIHKKRPFWKRFF</sequence>
<dbReference type="EMBL" id="CP025704">
    <property type="protein sequence ID" value="AUN97560.1"/>
    <property type="molecule type" value="Genomic_DNA"/>
</dbReference>
<evidence type="ECO:0000313" key="2">
    <source>
        <dbReference type="Proteomes" id="UP000235584"/>
    </source>
</evidence>
<dbReference type="RefSeq" id="WP_102242855.1">
    <property type="nucleotide sequence ID" value="NZ_CP025704.1"/>
</dbReference>
<dbReference type="OrthoDB" id="9998554at2"/>
<dbReference type="Proteomes" id="UP000235584">
    <property type="component" value="Chromosome"/>
</dbReference>
<dbReference type="AlphaFoldDB" id="A0A2K9NPW3"/>
<reference evidence="1 2" key="1">
    <citation type="submission" date="2018-01" db="EMBL/GenBank/DDBJ databases">
        <title>Complete genome sequence of Bacteriovorax stolpii DSM12778.</title>
        <authorList>
            <person name="Tang B."/>
            <person name="Chang J."/>
        </authorList>
    </citation>
    <scope>NUCLEOTIDE SEQUENCE [LARGE SCALE GENOMIC DNA]</scope>
    <source>
        <strain evidence="1 2">DSM 12778</strain>
    </source>
</reference>
<gene>
    <name evidence="1" type="ORF">C0V70_05420</name>
</gene>
<proteinExistence type="predicted"/>
<dbReference type="KEGG" id="bsto:C0V70_05420"/>
<keyword evidence="2" id="KW-1185">Reference proteome</keyword>